<evidence type="ECO:0000256" key="2">
    <source>
        <dbReference type="ARBA" id="ARBA00022448"/>
    </source>
</evidence>
<dbReference type="RefSeq" id="WP_036947136.1">
    <property type="nucleotide sequence ID" value="NZ_KN050764.1"/>
</dbReference>
<keyword evidence="10" id="KW-1185">Reference proteome</keyword>
<comment type="subcellular location">
    <subcellularLocation>
        <location evidence="1 7">Cell membrane</location>
        <topology evidence="1 7">Multi-pass membrane protein</topology>
    </subcellularLocation>
</comment>
<evidence type="ECO:0000256" key="5">
    <source>
        <dbReference type="ARBA" id="ARBA00022989"/>
    </source>
</evidence>
<keyword evidence="2 7" id="KW-0813">Transport</keyword>
<dbReference type="Proteomes" id="UP000036923">
    <property type="component" value="Unassembled WGS sequence"/>
</dbReference>
<dbReference type="PANTHER" id="PTHR43005">
    <property type="entry name" value="BLR7065 PROTEIN"/>
    <property type="match status" value="1"/>
</dbReference>
<feature type="transmembrane region" description="Helical" evidence="7">
    <location>
        <begin position="216"/>
        <end position="239"/>
    </location>
</feature>
<feature type="domain" description="ABC transmembrane type-1" evidence="8">
    <location>
        <begin position="72"/>
        <end position="283"/>
    </location>
</feature>
<dbReference type="InterPro" id="IPR035906">
    <property type="entry name" value="MetI-like_sf"/>
</dbReference>
<evidence type="ECO:0000256" key="6">
    <source>
        <dbReference type="ARBA" id="ARBA00023136"/>
    </source>
</evidence>
<proteinExistence type="inferred from homology"/>
<dbReference type="AlphaFoldDB" id="A0A0L6JM70"/>
<comment type="caution">
    <text evidence="9">The sequence shown here is derived from an EMBL/GenBank/DDBJ whole genome shotgun (WGS) entry which is preliminary data.</text>
</comment>
<sequence length="296" mass="33757">MFSRLSYKTQRNIIILTFLAIPLALLAIFSYYPALNLFYLSFHKWDGISKIKEFVGFENFITLFTKPEYFIVFKTSLYYLIGSFIQLTLALYFATLLNSKIKGRNIFKGIIFFPYLLNGVAIGFIFLFFFRPDGTLDSILNLLGLGSLANLWLGNPKIINFSLVGASIWRYMGYMFILFLGAMQSIPQDLYEASELDGANKWQQFRYIIFPSIKKIIELNSILAISGAIAVFEMPYIMTGGSNGSETFVIKTVETAFKWMKYGMASAMGIVLLAIVIIITMIQKKIFAERMENECS</sequence>
<feature type="transmembrane region" description="Helical" evidence="7">
    <location>
        <begin position="12"/>
        <end position="32"/>
    </location>
</feature>
<dbReference type="OrthoDB" id="367897at2"/>
<dbReference type="SUPFAM" id="SSF161098">
    <property type="entry name" value="MetI-like"/>
    <property type="match status" value="1"/>
</dbReference>
<accession>A0A0L6JM70</accession>
<dbReference type="Gene3D" id="1.10.3720.10">
    <property type="entry name" value="MetI-like"/>
    <property type="match status" value="1"/>
</dbReference>
<gene>
    <name evidence="9" type="ORF">Bccel_2129</name>
</gene>
<evidence type="ECO:0000259" key="8">
    <source>
        <dbReference type="PROSITE" id="PS50928"/>
    </source>
</evidence>
<dbReference type="PATRIC" id="fig|398512.5.peg.2221"/>
<evidence type="ECO:0000256" key="3">
    <source>
        <dbReference type="ARBA" id="ARBA00022475"/>
    </source>
</evidence>
<feature type="transmembrane region" description="Helical" evidence="7">
    <location>
        <begin position="109"/>
        <end position="130"/>
    </location>
</feature>
<dbReference type="STRING" id="398512.Bccel_2129"/>
<dbReference type="PANTHER" id="PTHR43005:SF2">
    <property type="entry name" value="INTEGRAL MEMBRANE SUGAR TRANSPORT PROTEIN"/>
    <property type="match status" value="1"/>
</dbReference>
<feature type="transmembrane region" description="Helical" evidence="7">
    <location>
        <begin position="259"/>
        <end position="282"/>
    </location>
</feature>
<dbReference type="GO" id="GO:0055085">
    <property type="term" value="P:transmembrane transport"/>
    <property type="evidence" value="ECO:0007669"/>
    <property type="project" value="InterPro"/>
</dbReference>
<dbReference type="CDD" id="cd06261">
    <property type="entry name" value="TM_PBP2"/>
    <property type="match status" value="1"/>
</dbReference>
<dbReference type="GO" id="GO:0005886">
    <property type="term" value="C:plasma membrane"/>
    <property type="evidence" value="ECO:0007669"/>
    <property type="project" value="UniProtKB-SubCell"/>
</dbReference>
<feature type="transmembrane region" description="Helical" evidence="7">
    <location>
        <begin position="77"/>
        <end position="97"/>
    </location>
</feature>
<keyword evidence="6 7" id="KW-0472">Membrane</keyword>
<dbReference type="InterPro" id="IPR000515">
    <property type="entry name" value="MetI-like"/>
</dbReference>
<keyword evidence="4 7" id="KW-0812">Transmembrane</keyword>
<name>A0A0L6JM70_9FIRM</name>
<feature type="transmembrane region" description="Helical" evidence="7">
    <location>
        <begin position="158"/>
        <end position="180"/>
    </location>
</feature>
<evidence type="ECO:0000256" key="7">
    <source>
        <dbReference type="RuleBase" id="RU363032"/>
    </source>
</evidence>
<evidence type="ECO:0000313" key="10">
    <source>
        <dbReference type="Proteomes" id="UP000036923"/>
    </source>
</evidence>
<evidence type="ECO:0000313" key="9">
    <source>
        <dbReference type="EMBL" id="KNY26864.1"/>
    </source>
</evidence>
<organism evidence="9 10">
    <name type="scientific">Pseudobacteroides cellulosolvens ATCC 35603 = DSM 2933</name>
    <dbReference type="NCBI Taxonomy" id="398512"/>
    <lineage>
        <taxon>Bacteria</taxon>
        <taxon>Bacillati</taxon>
        <taxon>Bacillota</taxon>
        <taxon>Clostridia</taxon>
        <taxon>Eubacteriales</taxon>
        <taxon>Oscillospiraceae</taxon>
        <taxon>Pseudobacteroides</taxon>
    </lineage>
</organism>
<comment type="similarity">
    <text evidence="7">Belongs to the binding-protein-dependent transport system permease family.</text>
</comment>
<keyword evidence="5 7" id="KW-1133">Transmembrane helix</keyword>
<dbReference type="eggNOG" id="COG1175">
    <property type="taxonomic scope" value="Bacteria"/>
</dbReference>
<reference evidence="10" key="1">
    <citation type="submission" date="2015-07" db="EMBL/GenBank/DDBJ databases">
        <title>Near-Complete Genome Sequence of the Cellulolytic Bacterium Bacteroides (Pseudobacteroides) cellulosolvens ATCC 35603.</title>
        <authorList>
            <person name="Dassa B."/>
            <person name="Utturkar S.M."/>
            <person name="Klingeman D.M."/>
            <person name="Hurt R.A."/>
            <person name="Keller M."/>
            <person name="Xu J."/>
            <person name="Reddy Y.H.K."/>
            <person name="Borovok I."/>
            <person name="Grinberg I.R."/>
            <person name="Lamed R."/>
            <person name="Zhivin O."/>
            <person name="Bayer E.A."/>
            <person name="Brown S.D."/>
        </authorList>
    </citation>
    <scope>NUCLEOTIDE SEQUENCE [LARGE SCALE GENOMIC DNA]</scope>
    <source>
        <strain evidence="10">DSM 2933</strain>
    </source>
</reference>
<dbReference type="PROSITE" id="PS50928">
    <property type="entry name" value="ABC_TM1"/>
    <property type="match status" value="1"/>
</dbReference>
<evidence type="ECO:0000256" key="1">
    <source>
        <dbReference type="ARBA" id="ARBA00004651"/>
    </source>
</evidence>
<keyword evidence="3" id="KW-1003">Cell membrane</keyword>
<dbReference type="Pfam" id="PF00528">
    <property type="entry name" value="BPD_transp_1"/>
    <property type="match status" value="1"/>
</dbReference>
<protein>
    <submittedName>
        <fullName evidence="9">ABC-type transporter, integral membrane subunit</fullName>
    </submittedName>
</protein>
<evidence type="ECO:0000256" key="4">
    <source>
        <dbReference type="ARBA" id="ARBA00022692"/>
    </source>
</evidence>
<dbReference type="EMBL" id="LGTC01000001">
    <property type="protein sequence ID" value="KNY26864.1"/>
    <property type="molecule type" value="Genomic_DNA"/>
</dbReference>